<dbReference type="GeneID" id="20238858"/>
<reference evidence="1 2" key="1">
    <citation type="journal article" date="2013" name="Nature">
        <title>Insights into bilaterian evolution from three spiralian genomes.</title>
        <authorList>
            <person name="Simakov O."/>
            <person name="Marletaz F."/>
            <person name="Cho S.J."/>
            <person name="Edsinger-Gonzales E."/>
            <person name="Havlak P."/>
            <person name="Hellsten U."/>
            <person name="Kuo D.H."/>
            <person name="Larsson T."/>
            <person name="Lv J."/>
            <person name="Arendt D."/>
            <person name="Savage R."/>
            <person name="Osoegawa K."/>
            <person name="de Jong P."/>
            <person name="Grimwood J."/>
            <person name="Chapman J.A."/>
            <person name="Shapiro H."/>
            <person name="Aerts A."/>
            <person name="Otillar R.P."/>
            <person name="Terry A.Y."/>
            <person name="Boore J.L."/>
            <person name="Grigoriev I.V."/>
            <person name="Lindberg D.R."/>
            <person name="Seaver E.C."/>
            <person name="Weisblat D.A."/>
            <person name="Putnam N.H."/>
            <person name="Rokhsar D.S."/>
        </authorList>
    </citation>
    <scope>NUCLEOTIDE SEQUENCE [LARGE SCALE GENOMIC DNA]</scope>
</reference>
<gene>
    <name evidence="1" type="ORF">LOTGIDRAFT_162006</name>
</gene>
<sequence>MAIPRKHLAFDNCIGQAICIRPLQNNLQDMSHVDDEESKPSEDCVKERCLICMTDIPVTILLKHLDTHKTLKSLTKSECRSTATDVEEIENEPPVSNIAIQSSVFSASMQDDETASRLHTFTQTPKNLTPRRNVGIQTDILLEESHLKPTTWEIETQTDLVLCDIEEADDLNCSFISNSSDPDWTPLVEKQELNQLNQLKKENL</sequence>
<dbReference type="HOGENOM" id="CLU_1344626_0_0_1"/>
<accession>V4BVD5</accession>
<dbReference type="AlphaFoldDB" id="V4BVD5"/>
<organism evidence="1 2">
    <name type="scientific">Lottia gigantea</name>
    <name type="common">Giant owl limpet</name>
    <dbReference type="NCBI Taxonomy" id="225164"/>
    <lineage>
        <taxon>Eukaryota</taxon>
        <taxon>Metazoa</taxon>
        <taxon>Spiralia</taxon>
        <taxon>Lophotrochozoa</taxon>
        <taxon>Mollusca</taxon>
        <taxon>Gastropoda</taxon>
        <taxon>Patellogastropoda</taxon>
        <taxon>Lottioidea</taxon>
        <taxon>Lottiidae</taxon>
        <taxon>Lottia</taxon>
    </lineage>
</organism>
<dbReference type="CTD" id="20238858"/>
<name>V4BVD5_LOTGI</name>
<evidence type="ECO:0000313" key="2">
    <source>
        <dbReference type="Proteomes" id="UP000030746"/>
    </source>
</evidence>
<proteinExistence type="predicted"/>
<dbReference type="EMBL" id="KB201977">
    <property type="protein sequence ID" value="ESO92979.1"/>
    <property type="molecule type" value="Genomic_DNA"/>
</dbReference>
<keyword evidence="2" id="KW-1185">Reference proteome</keyword>
<dbReference type="RefSeq" id="XP_009056189.1">
    <property type="nucleotide sequence ID" value="XM_009057941.1"/>
</dbReference>
<dbReference type="KEGG" id="lgi:LOTGIDRAFT_162006"/>
<evidence type="ECO:0000313" key="1">
    <source>
        <dbReference type="EMBL" id="ESO92979.1"/>
    </source>
</evidence>
<protein>
    <submittedName>
        <fullName evidence="1">Uncharacterized protein</fullName>
    </submittedName>
</protein>
<dbReference type="Proteomes" id="UP000030746">
    <property type="component" value="Unassembled WGS sequence"/>
</dbReference>